<dbReference type="InterPro" id="IPR003780">
    <property type="entry name" value="COX15/CtaA_fam"/>
</dbReference>
<keyword evidence="5 12" id="KW-1133">Transmembrane helix</keyword>
<name>A0A7J6VDC8_THATH</name>
<evidence type="ECO:0000256" key="6">
    <source>
        <dbReference type="ARBA" id="ARBA00023002"/>
    </source>
</evidence>
<dbReference type="GO" id="GO:0005743">
    <property type="term" value="C:mitochondrial inner membrane"/>
    <property type="evidence" value="ECO:0007669"/>
    <property type="project" value="TreeGrafter"/>
</dbReference>
<keyword evidence="3 12" id="KW-0812">Transmembrane</keyword>
<keyword evidence="7" id="KW-0408">Iron</keyword>
<dbReference type="AlphaFoldDB" id="A0A7J6VDC8"/>
<evidence type="ECO:0000256" key="7">
    <source>
        <dbReference type="ARBA" id="ARBA00023004"/>
    </source>
</evidence>
<feature type="transmembrane region" description="Helical" evidence="12">
    <location>
        <begin position="86"/>
        <end position="111"/>
    </location>
</feature>
<dbReference type="GO" id="GO:0006784">
    <property type="term" value="P:heme A biosynthetic process"/>
    <property type="evidence" value="ECO:0007669"/>
    <property type="project" value="InterPro"/>
</dbReference>
<dbReference type="GO" id="GO:0016653">
    <property type="term" value="F:oxidoreductase activity, acting on NAD(P)H, heme protein as acceptor"/>
    <property type="evidence" value="ECO:0007669"/>
    <property type="project" value="TreeGrafter"/>
</dbReference>
<evidence type="ECO:0000256" key="4">
    <source>
        <dbReference type="ARBA" id="ARBA00022723"/>
    </source>
</evidence>
<comment type="pathway">
    <text evidence="10">Porphyrin-containing compound metabolism; heme A biosynthesis; heme A from heme O: step 1/1.</text>
</comment>
<evidence type="ECO:0000256" key="12">
    <source>
        <dbReference type="SAM" id="Phobius"/>
    </source>
</evidence>
<dbReference type="EMBL" id="JABWDY010033947">
    <property type="protein sequence ID" value="KAF5183096.1"/>
    <property type="molecule type" value="Genomic_DNA"/>
</dbReference>
<dbReference type="PANTHER" id="PTHR23289">
    <property type="entry name" value="CYTOCHROME C OXIDASE ASSEMBLY PROTEIN COX15"/>
    <property type="match status" value="1"/>
</dbReference>
<evidence type="ECO:0000256" key="2">
    <source>
        <dbReference type="ARBA" id="ARBA00004141"/>
    </source>
</evidence>
<comment type="caution">
    <text evidence="13">The sequence shown here is derived from an EMBL/GenBank/DDBJ whole genome shotgun (WGS) entry which is preliminary data.</text>
</comment>
<dbReference type="InterPro" id="IPR023754">
    <property type="entry name" value="HemeA_Synthase_type2"/>
</dbReference>
<keyword evidence="4" id="KW-0479">Metal-binding</keyword>
<evidence type="ECO:0000313" key="14">
    <source>
        <dbReference type="Proteomes" id="UP000554482"/>
    </source>
</evidence>
<evidence type="ECO:0000256" key="8">
    <source>
        <dbReference type="ARBA" id="ARBA00023133"/>
    </source>
</evidence>
<accession>A0A7J6VDC8</accession>
<protein>
    <submittedName>
        <fullName evidence="13">Heme a synthase</fullName>
    </submittedName>
</protein>
<evidence type="ECO:0000256" key="3">
    <source>
        <dbReference type="ARBA" id="ARBA00022692"/>
    </source>
</evidence>
<dbReference type="OrthoDB" id="1726137at2759"/>
<dbReference type="Pfam" id="PF02628">
    <property type="entry name" value="COX15-CtaA"/>
    <property type="match status" value="2"/>
</dbReference>
<sequence>MVVLGGVTRLTRSGLSMNDWKFTGSLSPLSEEQWLMEFDKYKQSLEYKRTLCSLCTWCWAGFDWLVDGKKWLRGTESGYVQPRVSLYRLASHLTSAFGIYCGLLWTSLSVVMPEPPAGSMVWIREAAKIKRLALPVGFLIGITAISEAFIAGNDAGHAYNTFPKMGDTWIQDDIFSMKPLLRKFCENTSTVQLDHRILATATLLSIGTLWRASRG</sequence>
<evidence type="ECO:0000256" key="1">
    <source>
        <dbReference type="ARBA" id="ARBA00001970"/>
    </source>
</evidence>
<comment type="subcellular location">
    <subcellularLocation>
        <location evidence="2">Membrane</location>
        <topology evidence="2">Multi-pass membrane protein</topology>
    </subcellularLocation>
</comment>
<keyword evidence="8" id="KW-0350">Heme biosynthesis</keyword>
<dbReference type="GO" id="GO:0120547">
    <property type="term" value="F:heme A synthase activity"/>
    <property type="evidence" value="ECO:0007669"/>
    <property type="project" value="UniProtKB-EC"/>
</dbReference>
<comment type="cofactor">
    <cofactor evidence="1">
        <name>heme b</name>
        <dbReference type="ChEBI" id="CHEBI:60344"/>
    </cofactor>
</comment>
<evidence type="ECO:0000256" key="5">
    <source>
        <dbReference type="ARBA" id="ARBA00022989"/>
    </source>
</evidence>
<dbReference type="Proteomes" id="UP000554482">
    <property type="component" value="Unassembled WGS sequence"/>
</dbReference>
<dbReference type="GO" id="GO:0046872">
    <property type="term" value="F:metal ion binding"/>
    <property type="evidence" value="ECO:0007669"/>
    <property type="project" value="UniProtKB-KW"/>
</dbReference>
<keyword evidence="6" id="KW-0560">Oxidoreductase</keyword>
<evidence type="ECO:0000256" key="9">
    <source>
        <dbReference type="ARBA" id="ARBA00023136"/>
    </source>
</evidence>
<proteinExistence type="predicted"/>
<reference evidence="13 14" key="1">
    <citation type="submission" date="2020-06" db="EMBL/GenBank/DDBJ databases">
        <title>Transcriptomic and genomic resources for Thalictrum thalictroides and T. hernandezii: Facilitating candidate gene discovery in an emerging model plant lineage.</title>
        <authorList>
            <person name="Arias T."/>
            <person name="Riano-Pachon D.M."/>
            <person name="Di Stilio V.S."/>
        </authorList>
    </citation>
    <scope>NUCLEOTIDE SEQUENCE [LARGE SCALE GENOMIC DNA]</scope>
    <source>
        <strain evidence="14">cv. WT478/WT964</strain>
        <tissue evidence="13">Leaves</tissue>
    </source>
</reference>
<gene>
    <name evidence="13" type="ORF">FRX31_027315</name>
</gene>
<keyword evidence="9 12" id="KW-0472">Membrane</keyword>
<dbReference type="PANTHER" id="PTHR23289:SF2">
    <property type="entry name" value="CYTOCHROME C OXIDASE ASSEMBLY PROTEIN COX15 HOMOLOG"/>
    <property type="match status" value="1"/>
</dbReference>
<comment type="catalytic activity">
    <reaction evidence="11">
        <text>Fe(II)-heme o + 2 A + H2O = Fe(II)-heme a + 2 AH2</text>
        <dbReference type="Rhea" id="RHEA:63388"/>
        <dbReference type="ChEBI" id="CHEBI:13193"/>
        <dbReference type="ChEBI" id="CHEBI:15377"/>
        <dbReference type="ChEBI" id="CHEBI:17499"/>
        <dbReference type="ChEBI" id="CHEBI:60530"/>
        <dbReference type="ChEBI" id="CHEBI:61715"/>
        <dbReference type="EC" id="1.17.99.9"/>
    </reaction>
    <physiologicalReaction direction="left-to-right" evidence="11">
        <dbReference type="Rhea" id="RHEA:63389"/>
    </physiologicalReaction>
</comment>
<keyword evidence="14" id="KW-1185">Reference proteome</keyword>
<evidence type="ECO:0000256" key="10">
    <source>
        <dbReference type="ARBA" id="ARBA00044501"/>
    </source>
</evidence>
<organism evidence="13 14">
    <name type="scientific">Thalictrum thalictroides</name>
    <name type="common">Rue-anemone</name>
    <name type="synonym">Anemone thalictroides</name>
    <dbReference type="NCBI Taxonomy" id="46969"/>
    <lineage>
        <taxon>Eukaryota</taxon>
        <taxon>Viridiplantae</taxon>
        <taxon>Streptophyta</taxon>
        <taxon>Embryophyta</taxon>
        <taxon>Tracheophyta</taxon>
        <taxon>Spermatophyta</taxon>
        <taxon>Magnoliopsida</taxon>
        <taxon>Ranunculales</taxon>
        <taxon>Ranunculaceae</taxon>
        <taxon>Thalictroideae</taxon>
        <taxon>Thalictrum</taxon>
    </lineage>
</organism>
<feature type="transmembrane region" description="Helical" evidence="12">
    <location>
        <begin position="132"/>
        <end position="152"/>
    </location>
</feature>
<evidence type="ECO:0000256" key="11">
    <source>
        <dbReference type="ARBA" id="ARBA00048044"/>
    </source>
</evidence>
<evidence type="ECO:0000313" key="13">
    <source>
        <dbReference type="EMBL" id="KAF5183096.1"/>
    </source>
</evidence>